<dbReference type="EMBL" id="QLMC01000001">
    <property type="protein sequence ID" value="RAK02509.1"/>
    <property type="molecule type" value="Genomic_DNA"/>
</dbReference>
<protein>
    <submittedName>
        <fullName evidence="1">Uncharacterized protein</fullName>
    </submittedName>
</protein>
<keyword evidence="2" id="KW-1185">Reference proteome</keyword>
<organism evidence="1 2">
    <name type="scientific">Larkinella arboricola</name>
    <dbReference type="NCBI Taxonomy" id="643671"/>
    <lineage>
        <taxon>Bacteria</taxon>
        <taxon>Pseudomonadati</taxon>
        <taxon>Bacteroidota</taxon>
        <taxon>Cytophagia</taxon>
        <taxon>Cytophagales</taxon>
        <taxon>Spirosomataceae</taxon>
        <taxon>Larkinella</taxon>
    </lineage>
</organism>
<dbReference type="RefSeq" id="WP_111626704.1">
    <property type="nucleotide sequence ID" value="NZ_QLMC01000001.1"/>
</dbReference>
<name>A0A327X783_LARAB</name>
<evidence type="ECO:0000313" key="2">
    <source>
        <dbReference type="Proteomes" id="UP000248790"/>
    </source>
</evidence>
<proteinExistence type="predicted"/>
<reference evidence="1 2" key="1">
    <citation type="submission" date="2018-06" db="EMBL/GenBank/DDBJ databases">
        <title>Genomic Encyclopedia of Archaeal and Bacterial Type Strains, Phase II (KMG-II): from individual species to whole genera.</title>
        <authorList>
            <person name="Goeker M."/>
        </authorList>
    </citation>
    <scope>NUCLEOTIDE SEQUENCE [LARGE SCALE GENOMIC DNA]</scope>
    <source>
        <strain evidence="1 2">DSM 21851</strain>
    </source>
</reference>
<comment type="caution">
    <text evidence="1">The sequence shown here is derived from an EMBL/GenBank/DDBJ whole genome shotgun (WGS) entry which is preliminary data.</text>
</comment>
<sequence>MSPTFCVAGLRFVFAHHRFWNERITRLNARFVWLSAIAMRPAAKDGSAKRPVSGRPTHRVCMTTDLFNYPSFYF</sequence>
<gene>
    <name evidence="1" type="ORF">LX87_00629</name>
</gene>
<dbReference type="Proteomes" id="UP000248790">
    <property type="component" value="Unassembled WGS sequence"/>
</dbReference>
<accession>A0A327X783</accession>
<dbReference type="AlphaFoldDB" id="A0A327X783"/>
<evidence type="ECO:0000313" key="1">
    <source>
        <dbReference type="EMBL" id="RAK02509.1"/>
    </source>
</evidence>